<gene>
    <name evidence="3" type="ORF">BIY26_01205</name>
    <name evidence="2" type="ORF">BN1221_04360c</name>
</gene>
<dbReference type="KEGG" id="bgj:AWC36_08530"/>
<dbReference type="InterPro" id="IPR036390">
    <property type="entry name" value="WH_DNA-bd_sf"/>
</dbReference>
<reference evidence="2" key="2">
    <citation type="submission" date="2015-01" db="EMBL/GenBank/DDBJ databases">
        <authorList>
            <person name="Xiang T."/>
            <person name="Song Y."/>
            <person name="Huang L."/>
            <person name="Wang B."/>
            <person name="Wu P."/>
        </authorList>
    </citation>
    <scope>NUCLEOTIDE SEQUENCE [LARGE SCALE GENOMIC DNA]</scope>
    <source>
        <strain evidence="2">OBR1</strain>
    </source>
</reference>
<evidence type="ECO:0000313" key="3">
    <source>
        <dbReference type="EMBL" id="RLM29194.1"/>
    </source>
</evidence>
<evidence type="ECO:0000313" key="5">
    <source>
        <dbReference type="Proteomes" id="UP000285972"/>
    </source>
</evidence>
<organism evidence="2 4">
    <name type="scientific">Brenneria goodwinii</name>
    <dbReference type="NCBI Taxonomy" id="1109412"/>
    <lineage>
        <taxon>Bacteria</taxon>
        <taxon>Pseudomonadati</taxon>
        <taxon>Pseudomonadota</taxon>
        <taxon>Gammaproteobacteria</taxon>
        <taxon>Enterobacterales</taxon>
        <taxon>Pectobacteriaceae</taxon>
        <taxon>Brenneria</taxon>
    </lineage>
</organism>
<protein>
    <recommendedName>
        <fullName evidence="1">Transcriptional regulator HTH-type FeoC domain-containing protein</fullName>
    </recommendedName>
</protein>
<evidence type="ECO:0000313" key="2">
    <source>
        <dbReference type="EMBL" id="CPR20507.1"/>
    </source>
</evidence>
<evidence type="ECO:0000259" key="1">
    <source>
        <dbReference type="Pfam" id="PF09012"/>
    </source>
</evidence>
<sequence length="75" mass="8409">MSLIELRDYVRQQKKVSLQDISSAFHTDPGVIEGMLDIWVQKGKIRLHQAESGGKCGSCCSCDKGLSQYYEWAGQ</sequence>
<accession>A0A0G4K176</accession>
<dbReference type="Gene3D" id="1.10.10.10">
    <property type="entry name" value="Winged helix-like DNA-binding domain superfamily/Winged helix DNA-binding domain"/>
    <property type="match status" value="1"/>
</dbReference>
<dbReference type="AlphaFoldDB" id="A0A0G4K176"/>
<feature type="domain" description="Transcriptional regulator HTH-type FeoC" evidence="1">
    <location>
        <begin position="2"/>
        <end position="71"/>
    </location>
</feature>
<keyword evidence="4" id="KW-1185">Reference proteome</keyword>
<dbReference type="RefSeq" id="WP_048639053.1">
    <property type="nucleotide sequence ID" value="NZ_CGIG01000001.1"/>
</dbReference>
<dbReference type="EMBL" id="CGIG01000001">
    <property type="protein sequence ID" value="CPR20507.1"/>
    <property type="molecule type" value="Genomic_DNA"/>
</dbReference>
<dbReference type="EMBL" id="MJLX01000002">
    <property type="protein sequence ID" value="RLM29194.1"/>
    <property type="molecule type" value="Genomic_DNA"/>
</dbReference>
<proteinExistence type="predicted"/>
<reference evidence="4" key="1">
    <citation type="submission" date="2015-01" db="EMBL/GenBank/DDBJ databases">
        <authorList>
            <person name="Paterson Steve"/>
        </authorList>
    </citation>
    <scope>NUCLEOTIDE SEQUENCE [LARGE SCALE GENOMIC DNA]</scope>
    <source>
        <strain evidence="4">OBR1</strain>
    </source>
</reference>
<dbReference type="Pfam" id="PF09012">
    <property type="entry name" value="FeoC"/>
    <property type="match status" value="1"/>
</dbReference>
<reference evidence="3 5" key="3">
    <citation type="submission" date="2016-09" db="EMBL/GenBank/DDBJ databases">
        <authorList>
            <person name="Doonan J."/>
            <person name="Pachebat J.A."/>
            <person name="Golyshin P.N."/>
            <person name="Denman S."/>
            <person name="Mcdonald J.E."/>
        </authorList>
    </citation>
    <scope>NUCLEOTIDE SEQUENCE [LARGE SCALE GENOMIC DNA]</scope>
    <source>
        <strain evidence="3 5">FRB141</strain>
    </source>
</reference>
<dbReference type="STRING" id="1109412.BN1221_04360c"/>
<dbReference type="GeneID" id="70906837"/>
<dbReference type="Proteomes" id="UP000044377">
    <property type="component" value="Unassembled WGS sequence"/>
</dbReference>
<evidence type="ECO:0000313" key="4">
    <source>
        <dbReference type="Proteomes" id="UP000044377"/>
    </source>
</evidence>
<dbReference type="Proteomes" id="UP000285972">
    <property type="component" value="Unassembled WGS sequence"/>
</dbReference>
<dbReference type="InterPro" id="IPR036388">
    <property type="entry name" value="WH-like_DNA-bd_sf"/>
</dbReference>
<dbReference type="OrthoDB" id="467062at2"/>
<dbReference type="SUPFAM" id="SSF46785">
    <property type="entry name" value="Winged helix' DNA-binding domain"/>
    <property type="match status" value="1"/>
</dbReference>
<dbReference type="InterPro" id="IPR015102">
    <property type="entry name" value="Tscrpt_reg_HTH_FeoC"/>
</dbReference>
<name>A0A0G4K176_9GAMM</name>